<reference evidence="2" key="1">
    <citation type="submission" date="2020-02" db="EMBL/GenBank/DDBJ databases">
        <title>Flavobacterium sp. genome.</title>
        <authorList>
            <person name="Jung H.S."/>
            <person name="Baek J.H."/>
            <person name="Jeon C.O."/>
        </authorList>
    </citation>
    <scope>NUCLEOTIDE SEQUENCE</scope>
    <source>
        <strain evidence="2">SE-s28</strain>
    </source>
</reference>
<dbReference type="Proteomes" id="UP000712080">
    <property type="component" value="Unassembled WGS sequence"/>
</dbReference>
<evidence type="ECO:0000313" key="2">
    <source>
        <dbReference type="EMBL" id="NMH26539.1"/>
    </source>
</evidence>
<name>A0A972FNL0_9FLAO</name>
<dbReference type="RefSeq" id="WP_169525446.1">
    <property type="nucleotide sequence ID" value="NZ_JAAMPU010000090.1"/>
</dbReference>
<comment type="caution">
    <text evidence="2">The sequence shown here is derived from an EMBL/GenBank/DDBJ whole genome shotgun (WGS) entry which is preliminary data.</text>
</comment>
<keyword evidence="3" id="KW-1185">Reference proteome</keyword>
<dbReference type="AlphaFoldDB" id="A0A972FNL0"/>
<evidence type="ECO:0000256" key="1">
    <source>
        <dbReference type="SAM" id="MobiDB-lite"/>
    </source>
</evidence>
<protein>
    <submittedName>
        <fullName evidence="2">Uncharacterized protein</fullName>
    </submittedName>
</protein>
<organism evidence="2 3">
    <name type="scientific">Flavobacterium silvaticum</name>
    <dbReference type="NCBI Taxonomy" id="1852020"/>
    <lineage>
        <taxon>Bacteria</taxon>
        <taxon>Pseudomonadati</taxon>
        <taxon>Bacteroidota</taxon>
        <taxon>Flavobacteriia</taxon>
        <taxon>Flavobacteriales</taxon>
        <taxon>Flavobacteriaceae</taxon>
        <taxon>Flavobacterium</taxon>
    </lineage>
</organism>
<feature type="region of interest" description="Disordered" evidence="1">
    <location>
        <begin position="36"/>
        <end position="67"/>
    </location>
</feature>
<proteinExistence type="predicted"/>
<accession>A0A972FNL0</accession>
<sequence length="67" mass="7554">MAKAKRKELAVLKHLFFLNAFHHNFLHADFMRAGREQPSGKLKHSGSRTGKSGEKLSGAAKRLSFFQ</sequence>
<dbReference type="EMBL" id="JAAMPU010000090">
    <property type="protein sequence ID" value="NMH26539.1"/>
    <property type="molecule type" value="Genomic_DNA"/>
</dbReference>
<evidence type="ECO:0000313" key="3">
    <source>
        <dbReference type="Proteomes" id="UP000712080"/>
    </source>
</evidence>
<gene>
    <name evidence="2" type="ORF">G6047_00710</name>
</gene>